<evidence type="ECO:0000256" key="4">
    <source>
        <dbReference type="ARBA" id="ARBA00022741"/>
    </source>
</evidence>
<dbReference type="PROSITE" id="PS51192">
    <property type="entry name" value="HELICASE_ATP_BIND_1"/>
    <property type="match status" value="1"/>
</dbReference>
<dbReference type="Pfam" id="PF00097">
    <property type="entry name" value="zf-C3HC4"/>
    <property type="match status" value="1"/>
</dbReference>
<dbReference type="GO" id="GO:0008094">
    <property type="term" value="F:ATP-dependent activity, acting on DNA"/>
    <property type="evidence" value="ECO:0007669"/>
    <property type="project" value="TreeGrafter"/>
</dbReference>
<evidence type="ECO:0000259" key="14">
    <source>
        <dbReference type="PROSITE" id="PS51192"/>
    </source>
</evidence>
<keyword evidence="7" id="KW-0347">Helicase</keyword>
<protein>
    <recommendedName>
        <fullName evidence="18">SWI/SNF-related matrix-associated actin-dependent regulator of chromatin subfamily A member 3-like 1</fullName>
    </recommendedName>
</protein>
<evidence type="ECO:0000256" key="6">
    <source>
        <dbReference type="ARBA" id="ARBA00022801"/>
    </source>
</evidence>
<dbReference type="GO" id="GO:0008270">
    <property type="term" value="F:zinc ion binding"/>
    <property type="evidence" value="ECO:0007669"/>
    <property type="project" value="UniProtKB-KW"/>
</dbReference>
<evidence type="ECO:0000256" key="7">
    <source>
        <dbReference type="ARBA" id="ARBA00022806"/>
    </source>
</evidence>
<dbReference type="InterPro" id="IPR014905">
    <property type="entry name" value="HIRAN"/>
</dbReference>
<feature type="region of interest" description="Disordered" evidence="12">
    <location>
        <begin position="1"/>
        <end position="25"/>
    </location>
</feature>
<evidence type="ECO:0000259" key="13">
    <source>
        <dbReference type="PROSITE" id="PS50089"/>
    </source>
</evidence>
<dbReference type="EMBL" id="JAVXUP010000414">
    <property type="protein sequence ID" value="KAK3028560.1"/>
    <property type="molecule type" value="Genomic_DNA"/>
</dbReference>
<dbReference type="InterPro" id="IPR001841">
    <property type="entry name" value="Znf_RING"/>
</dbReference>
<dbReference type="PROSITE" id="PS50089">
    <property type="entry name" value="ZF_RING_2"/>
    <property type="match status" value="1"/>
</dbReference>
<keyword evidence="8" id="KW-0862">Zinc</keyword>
<accession>A0AA89B5H2</accession>
<dbReference type="SUPFAM" id="SSF52540">
    <property type="entry name" value="P-loop containing nucleoside triphosphate hydrolases"/>
    <property type="match status" value="2"/>
</dbReference>
<dbReference type="PANTHER" id="PTHR45626">
    <property type="entry name" value="TRANSCRIPTION TERMINATION FACTOR 2-RELATED"/>
    <property type="match status" value="1"/>
</dbReference>
<keyword evidence="9" id="KW-0067">ATP-binding</keyword>
<dbReference type="InterPro" id="IPR050628">
    <property type="entry name" value="SNF2_RAD54_helicase_TF"/>
</dbReference>
<keyword evidence="17" id="KW-1185">Reference proteome</keyword>
<dbReference type="InterPro" id="IPR027417">
    <property type="entry name" value="P-loop_NTPase"/>
</dbReference>
<sequence>MSFHRRPLSAVADEDDEPSDYSQSQPPDTYLVGFVIANIVGLQYYTGTIRGRELVGLVREPSNPYDPNAIRVMNTRAEQVGHVERNVARVLASLVDEESIAIEGIVPNTPAKGARFRVPCQIHVFARIEAFRRVKSAIMRGGLALISENEAAFGLSQANVVKERRRKEDRRSVDEIFKMLDRNVREKEGLEAMEPPKDVIVTGLLLHQKEGLGWLVRREISCELPPFWEEKDGGYLNVLTNFMATVRPEPMRGGILADDMGLGKTLMLLSLIALDKCGSLESVDVSKNGEIHDDIYDCEDLVVSKRSKSKQGKPCKKTSNSWNKRKIEDSVLDRTVKGKYLGGLDGSSDALESRTTLIVCPPAVFSSWITQLEQHTRRGKLSMYMYYGERTQDVEELKKYDIVLTTYSTLGAEEQWLGSPMKNIEWRRVILDEAHVIRNANTQQSRAVTSLSAKRRWVVTGTPIQNGSCDLYSLMSFLRFEPFCTRDYWNRLVQRPLIQGDEKGLLRLQVLMGAISLRRNKDNTLIGLPPRTVETCYVDLSVEERELYDQMEGEAKKFVQVYFSADRVTSNLSTLLSIILRLRQICTNLALCPLDLRASIPSSNIEDVSNNPELLKKMVSLLQDGEDFDCPICISPPTNIIITCCAHIFCRSCILKTLRRSKPCCPLCRRPLSESDIFSSPPETSNVDNTGSLSSAISSKVAALLKLLSASRDQSPEKKSIVFSQFTRMLILLEEPLSAAGFKTLRLDGSMNAKQRAQVIDEFGVSAPDGPTIMLASLKASSTGINLTAASNVYLMEPWWNPAVEQQAMDRVHRIGQKEDVKIVRMIARNSIDERILELQERKKKLAREALGREGSKDQREVNIDDLRSLMFL</sequence>
<dbReference type="PROSITE" id="PS00518">
    <property type="entry name" value="ZF_RING_1"/>
    <property type="match status" value="1"/>
</dbReference>
<organism evidence="16 17">
    <name type="scientific">Escallonia herrerae</name>
    <dbReference type="NCBI Taxonomy" id="1293975"/>
    <lineage>
        <taxon>Eukaryota</taxon>
        <taxon>Viridiplantae</taxon>
        <taxon>Streptophyta</taxon>
        <taxon>Embryophyta</taxon>
        <taxon>Tracheophyta</taxon>
        <taxon>Spermatophyta</taxon>
        <taxon>Magnoliopsida</taxon>
        <taxon>eudicotyledons</taxon>
        <taxon>Gunneridae</taxon>
        <taxon>Pentapetalae</taxon>
        <taxon>asterids</taxon>
        <taxon>campanulids</taxon>
        <taxon>Escalloniales</taxon>
        <taxon>Escalloniaceae</taxon>
        <taxon>Escallonia</taxon>
    </lineage>
</organism>
<name>A0AA89B5H2_9ASTE</name>
<dbReference type="InterPro" id="IPR038718">
    <property type="entry name" value="SNF2-like_sf"/>
</dbReference>
<dbReference type="GO" id="GO:0005524">
    <property type="term" value="F:ATP binding"/>
    <property type="evidence" value="ECO:0007669"/>
    <property type="project" value="UniProtKB-KW"/>
</dbReference>
<dbReference type="SMART" id="SM00490">
    <property type="entry name" value="HELICc"/>
    <property type="match status" value="1"/>
</dbReference>
<keyword evidence="3" id="KW-0479">Metal-binding</keyword>
<dbReference type="InterPro" id="IPR049730">
    <property type="entry name" value="SNF2/RAD54-like_C"/>
</dbReference>
<evidence type="ECO:0000256" key="9">
    <source>
        <dbReference type="ARBA" id="ARBA00022840"/>
    </source>
</evidence>
<evidence type="ECO:0008006" key="18">
    <source>
        <dbReference type="Google" id="ProtNLM"/>
    </source>
</evidence>
<dbReference type="Pfam" id="PF08797">
    <property type="entry name" value="HIRAN"/>
    <property type="match status" value="1"/>
</dbReference>
<dbReference type="AlphaFoldDB" id="A0AA89B5H2"/>
<dbReference type="Gene3D" id="3.40.50.10810">
    <property type="entry name" value="Tandem AAA-ATPase domain"/>
    <property type="match status" value="2"/>
</dbReference>
<evidence type="ECO:0000256" key="10">
    <source>
        <dbReference type="ARBA" id="ARBA00023242"/>
    </source>
</evidence>
<evidence type="ECO:0000256" key="11">
    <source>
        <dbReference type="PROSITE-ProRule" id="PRU00175"/>
    </source>
</evidence>
<dbReference type="Gene3D" id="3.40.50.300">
    <property type="entry name" value="P-loop containing nucleotide triphosphate hydrolases"/>
    <property type="match status" value="1"/>
</dbReference>
<keyword evidence="4" id="KW-0547">Nucleotide-binding</keyword>
<evidence type="ECO:0000313" key="17">
    <source>
        <dbReference type="Proteomes" id="UP001188597"/>
    </source>
</evidence>
<dbReference type="InterPro" id="IPR013083">
    <property type="entry name" value="Znf_RING/FYVE/PHD"/>
</dbReference>
<dbReference type="Pfam" id="PF00176">
    <property type="entry name" value="SNF2-rel_dom"/>
    <property type="match status" value="1"/>
</dbReference>
<evidence type="ECO:0000256" key="1">
    <source>
        <dbReference type="ARBA" id="ARBA00004123"/>
    </source>
</evidence>
<dbReference type="Gene3D" id="3.30.70.2330">
    <property type="match status" value="1"/>
</dbReference>
<dbReference type="GO" id="GO:0003676">
    <property type="term" value="F:nucleic acid binding"/>
    <property type="evidence" value="ECO:0007669"/>
    <property type="project" value="InterPro"/>
</dbReference>
<evidence type="ECO:0000259" key="15">
    <source>
        <dbReference type="PROSITE" id="PS51194"/>
    </source>
</evidence>
<gene>
    <name evidence="16" type="ORF">RJ639_039082</name>
</gene>
<comment type="similarity">
    <text evidence="2">Belongs to the SNF2/RAD54 helicase family. RAD16 subfamily.</text>
</comment>
<dbReference type="SMART" id="SM00910">
    <property type="entry name" value="HIRAN"/>
    <property type="match status" value="1"/>
</dbReference>
<feature type="domain" description="Helicase ATP-binding" evidence="14">
    <location>
        <begin position="245"/>
        <end position="481"/>
    </location>
</feature>
<dbReference type="CDD" id="cd16509">
    <property type="entry name" value="RING-HC_HLTF"/>
    <property type="match status" value="1"/>
</dbReference>
<dbReference type="GO" id="GO:0005634">
    <property type="term" value="C:nucleus"/>
    <property type="evidence" value="ECO:0007669"/>
    <property type="project" value="UniProtKB-SubCell"/>
</dbReference>
<evidence type="ECO:0000256" key="2">
    <source>
        <dbReference type="ARBA" id="ARBA00008438"/>
    </source>
</evidence>
<dbReference type="CDD" id="cd18793">
    <property type="entry name" value="SF2_C_SNF"/>
    <property type="match status" value="1"/>
</dbReference>
<dbReference type="SMART" id="SM00184">
    <property type="entry name" value="RING"/>
    <property type="match status" value="1"/>
</dbReference>
<dbReference type="PROSITE" id="PS51194">
    <property type="entry name" value="HELICASE_CTER"/>
    <property type="match status" value="1"/>
</dbReference>
<dbReference type="PANTHER" id="PTHR45626:SF17">
    <property type="entry name" value="HELICASE-LIKE TRANSCRIPTION FACTOR"/>
    <property type="match status" value="1"/>
</dbReference>
<evidence type="ECO:0000256" key="3">
    <source>
        <dbReference type="ARBA" id="ARBA00022723"/>
    </source>
</evidence>
<keyword evidence="10" id="KW-0539">Nucleus</keyword>
<proteinExistence type="inferred from homology"/>
<dbReference type="Proteomes" id="UP001188597">
    <property type="component" value="Unassembled WGS sequence"/>
</dbReference>
<dbReference type="SUPFAM" id="SSF57850">
    <property type="entry name" value="RING/U-box"/>
    <property type="match status" value="1"/>
</dbReference>
<keyword evidence="6" id="KW-0378">Hydrolase</keyword>
<dbReference type="InterPro" id="IPR017907">
    <property type="entry name" value="Znf_RING_CS"/>
</dbReference>
<reference evidence="16" key="1">
    <citation type="submission" date="2022-12" db="EMBL/GenBank/DDBJ databases">
        <title>Draft genome assemblies for two species of Escallonia (Escalloniales).</title>
        <authorList>
            <person name="Chanderbali A."/>
            <person name="Dervinis C."/>
            <person name="Anghel I."/>
            <person name="Soltis D."/>
            <person name="Soltis P."/>
            <person name="Zapata F."/>
        </authorList>
    </citation>
    <scope>NUCLEOTIDE SEQUENCE</scope>
    <source>
        <strain evidence="16">UCBG64.0493</strain>
        <tissue evidence="16">Leaf</tissue>
    </source>
</reference>
<dbReference type="Pfam" id="PF00271">
    <property type="entry name" value="Helicase_C"/>
    <property type="match status" value="1"/>
</dbReference>
<evidence type="ECO:0000256" key="5">
    <source>
        <dbReference type="ARBA" id="ARBA00022771"/>
    </source>
</evidence>
<dbReference type="InterPro" id="IPR014001">
    <property type="entry name" value="Helicase_ATP-bd"/>
</dbReference>
<dbReference type="GO" id="GO:0006281">
    <property type="term" value="P:DNA repair"/>
    <property type="evidence" value="ECO:0007669"/>
    <property type="project" value="TreeGrafter"/>
</dbReference>
<dbReference type="GO" id="GO:0004386">
    <property type="term" value="F:helicase activity"/>
    <property type="evidence" value="ECO:0007669"/>
    <property type="project" value="UniProtKB-KW"/>
</dbReference>
<keyword evidence="5 11" id="KW-0863">Zinc-finger</keyword>
<dbReference type="SMART" id="SM00487">
    <property type="entry name" value="DEXDc"/>
    <property type="match status" value="1"/>
</dbReference>
<dbReference type="InterPro" id="IPR000330">
    <property type="entry name" value="SNF2_N"/>
</dbReference>
<evidence type="ECO:0000256" key="12">
    <source>
        <dbReference type="SAM" id="MobiDB-lite"/>
    </source>
</evidence>
<dbReference type="InterPro" id="IPR018957">
    <property type="entry name" value="Znf_C3HC4_RING-type"/>
</dbReference>
<dbReference type="GO" id="GO:0016818">
    <property type="term" value="F:hydrolase activity, acting on acid anhydrides, in phosphorus-containing anhydrides"/>
    <property type="evidence" value="ECO:0007669"/>
    <property type="project" value="InterPro"/>
</dbReference>
<feature type="domain" description="Helicase C-terminal" evidence="15">
    <location>
        <begin position="703"/>
        <end position="868"/>
    </location>
</feature>
<comment type="caution">
    <text evidence="16">The sequence shown here is derived from an EMBL/GenBank/DDBJ whole genome shotgun (WGS) entry which is preliminary data.</text>
</comment>
<feature type="domain" description="RING-type" evidence="13">
    <location>
        <begin position="630"/>
        <end position="669"/>
    </location>
</feature>
<evidence type="ECO:0000256" key="8">
    <source>
        <dbReference type="ARBA" id="ARBA00022833"/>
    </source>
</evidence>
<dbReference type="InterPro" id="IPR001650">
    <property type="entry name" value="Helicase_C-like"/>
</dbReference>
<dbReference type="Gene3D" id="3.30.40.10">
    <property type="entry name" value="Zinc/RING finger domain, C3HC4 (zinc finger)"/>
    <property type="match status" value="1"/>
</dbReference>
<evidence type="ECO:0000313" key="16">
    <source>
        <dbReference type="EMBL" id="KAK3028560.1"/>
    </source>
</evidence>
<comment type="subcellular location">
    <subcellularLocation>
        <location evidence="1">Nucleus</location>
    </subcellularLocation>
</comment>